<gene>
    <name evidence="12" type="ORF">TsocGM_14680</name>
</gene>
<dbReference type="PANTHER" id="PTHR31412:SF0">
    <property type="entry name" value="ZINC METALLOPROTEASE EGY1, CHLOROPLASTIC-RELATED"/>
    <property type="match status" value="1"/>
</dbReference>
<comment type="subcellular location">
    <subcellularLocation>
        <location evidence="2">Membrane</location>
        <topology evidence="2">Multi-pass membrane protein</topology>
    </subcellularLocation>
</comment>
<comment type="cofactor">
    <cofactor evidence="1">
        <name>Zn(2+)</name>
        <dbReference type="ChEBI" id="CHEBI:29105"/>
    </cofactor>
</comment>
<comment type="similarity">
    <text evidence="3">Belongs to the peptidase M50B family.</text>
</comment>
<dbReference type="Pfam" id="PF02163">
    <property type="entry name" value="Peptidase_M50"/>
    <property type="match status" value="1"/>
</dbReference>
<feature type="transmembrane region" description="Helical" evidence="10">
    <location>
        <begin position="261"/>
        <end position="281"/>
    </location>
</feature>
<evidence type="ECO:0000256" key="1">
    <source>
        <dbReference type="ARBA" id="ARBA00001947"/>
    </source>
</evidence>
<feature type="transmembrane region" description="Helical" evidence="10">
    <location>
        <begin position="375"/>
        <end position="401"/>
    </location>
</feature>
<accession>A0A432MIK4</accession>
<evidence type="ECO:0000256" key="6">
    <source>
        <dbReference type="ARBA" id="ARBA00022801"/>
    </source>
</evidence>
<organism evidence="12 13">
    <name type="scientific">Tautonia sociabilis</name>
    <dbReference type="NCBI Taxonomy" id="2080755"/>
    <lineage>
        <taxon>Bacteria</taxon>
        <taxon>Pseudomonadati</taxon>
        <taxon>Planctomycetota</taxon>
        <taxon>Planctomycetia</taxon>
        <taxon>Isosphaerales</taxon>
        <taxon>Isosphaeraceae</taxon>
        <taxon>Tautonia</taxon>
    </lineage>
</organism>
<dbReference type="GO" id="GO:0006508">
    <property type="term" value="P:proteolysis"/>
    <property type="evidence" value="ECO:0007669"/>
    <property type="project" value="UniProtKB-KW"/>
</dbReference>
<feature type="transmembrane region" description="Helical" evidence="10">
    <location>
        <begin position="333"/>
        <end position="354"/>
    </location>
</feature>
<keyword evidence="8 10" id="KW-1133">Transmembrane helix</keyword>
<keyword evidence="9 10" id="KW-0472">Membrane</keyword>
<dbReference type="PANTHER" id="PTHR31412">
    <property type="entry name" value="ZINC METALLOPROTEASE EGY1"/>
    <property type="match status" value="1"/>
</dbReference>
<dbReference type="OrthoDB" id="9774391at2"/>
<dbReference type="GO" id="GO:0008233">
    <property type="term" value="F:peptidase activity"/>
    <property type="evidence" value="ECO:0007669"/>
    <property type="project" value="UniProtKB-KW"/>
</dbReference>
<evidence type="ECO:0000256" key="9">
    <source>
        <dbReference type="ARBA" id="ARBA00023136"/>
    </source>
</evidence>
<keyword evidence="5 10" id="KW-0812">Transmembrane</keyword>
<evidence type="ECO:0000313" key="12">
    <source>
        <dbReference type="EMBL" id="RUL87035.1"/>
    </source>
</evidence>
<feature type="transmembrane region" description="Helical" evidence="10">
    <location>
        <begin position="48"/>
        <end position="69"/>
    </location>
</feature>
<evidence type="ECO:0000256" key="10">
    <source>
        <dbReference type="SAM" id="Phobius"/>
    </source>
</evidence>
<feature type="transmembrane region" description="Helical" evidence="10">
    <location>
        <begin position="20"/>
        <end position="42"/>
    </location>
</feature>
<evidence type="ECO:0000313" key="13">
    <source>
        <dbReference type="Proteomes" id="UP000280296"/>
    </source>
</evidence>
<dbReference type="CDD" id="cd06160">
    <property type="entry name" value="S2P-M50_like_2"/>
    <property type="match status" value="1"/>
</dbReference>
<comment type="caution">
    <text evidence="12">The sequence shown here is derived from an EMBL/GenBank/DDBJ whole genome shotgun (WGS) entry which is preliminary data.</text>
</comment>
<evidence type="ECO:0000256" key="3">
    <source>
        <dbReference type="ARBA" id="ARBA00007931"/>
    </source>
</evidence>
<dbReference type="Proteomes" id="UP000280296">
    <property type="component" value="Unassembled WGS sequence"/>
</dbReference>
<sequence length="452" mass="47514">MATNHHTKPPRRAGSKGLGIQLLMILCILMPVMVLFLLPAGGILGGGLLFWVGLLVTFWLISMLSGPIAESEPVMTARVLTSDDQPAVVKEVMDVGLAEEVAGVRIFRGRLREPAASVYAKLKHALGEGAAPSVQADEQFCASIVLLPGPVVDAAAEPHGSPWVNWLLFALTVVTTTWAGAAHQGIDLLAEPGRFGAGLPYALGLLSILGVHELGHYFTARHHRIRVTPPYFIPVPFALGTFGAFIQLRSPAEDRRALFDVAVAGPLAGLAVAVPTLLIGLRSSAIVAPPAGAAAGVMHGGADVGSSVMLALLAKLSFGPALLEGHLLQLSPLAFAGWLGLMVTALNLLPIGQLDGGHIARAMFGRRAGETIGSVAMWTLLLLGLFVWPGLLTWAVIIFFIAGRGAPPLDDLTPLTPARRWLGYATFAVLALILAPLPHTLWGAAGIRCPYM</sequence>
<proteinExistence type="inferred from homology"/>
<evidence type="ECO:0000256" key="7">
    <source>
        <dbReference type="ARBA" id="ARBA00022946"/>
    </source>
</evidence>
<keyword evidence="7" id="KW-0809">Transit peptide</keyword>
<evidence type="ECO:0000256" key="4">
    <source>
        <dbReference type="ARBA" id="ARBA00022670"/>
    </source>
</evidence>
<reference evidence="12 13" key="2">
    <citation type="submission" date="2019-01" db="EMBL/GenBank/DDBJ databases">
        <title>Tautonia sociabilis, a novel thermotolerant planctomycete of Isosphaeraceae family, isolated from a 4000 m deep subterranean habitat.</title>
        <authorList>
            <person name="Kovaleva O.L."/>
            <person name="Elcheninov A.G."/>
            <person name="Van Heerden E."/>
            <person name="Toshchakov S.V."/>
            <person name="Novikov A."/>
            <person name="Bonch-Osmolovskaya E.A."/>
            <person name="Kublanov I.V."/>
        </authorList>
    </citation>
    <scope>NUCLEOTIDE SEQUENCE [LARGE SCALE GENOMIC DNA]</scope>
    <source>
        <strain evidence="12 13">GM2012</strain>
    </source>
</reference>
<protein>
    <submittedName>
        <fullName evidence="12">Site-2 protease family protein</fullName>
    </submittedName>
</protein>
<keyword evidence="6" id="KW-0378">Hydrolase</keyword>
<dbReference type="InterPro" id="IPR044838">
    <property type="entry name" value="EGY1-like"/>
</dbReference>
<feature type="transmembrane region" description="Helical" evidence="10">
    <location>
        <begin position="231"/>
        <end position="249"/>
    </location>
</feature>
<dbReference type="EMBL" id="RYZH01000027">
    <property type="protein sequence ID" value="RUL87035.1"/>
    <property type="molecule type" value="Genomic_DNA"/>
</dbReference>
<reference evidence="12 13" key="1">
    <citation type="submission" date="2018-12" db="EMBL/GenBank/DDBJ databases">
        <authorList>
            <person name="Toschakov S.V."/>
        </authorList>
    </citation>
    <scope>NUCLEOTIDE SEQUENCE [LARGE SCALE GENOMIC DNA]</scope>
    <source>
        <strain evidence="12 13">GM2012</strain>
    </source>
</reference>
<feature type="transmembrane region" description="Helical" evidence="10">
    <location>
        <begin position="421"/>
        <end position="442"/>
    </location>
</feature>
<keyword evidence="4 12" id="KW-0645">Protease</keyword>
<feature type="transmembrane region" description="Helical" evidence="10">
    <location>
        <begin position="163"/>
        <end position="181"/>
    </location>
</feature>
<feature type="transmembrane region" description="Helical" evidence="10">
    <location>
        <begin position="201"/>
        <end position="219"/>
    </location>
</feature>
<feature type="transmembrane region" description="Helical" evidence="10">
    <location>
        <begin position="293"/>
        <end position="313"/>
    </location>
</feature>
<evidence type="ECO:0000259" key="11">
    <source>
        <dbReference type="Pfam" id="PF02163"/>
    </source>
</evidence>
<evidence type="ECO:0000256" key="8">
    <source>
        <dbReference type="ARBA" id="ARBA00022989"/>
    </source>
</evidence>
<evidence type="ECO:0000256" key="2">
    <source>
        <dbReference type="ARBA" id="ARBA00004141"/>
    </source>
</evidence>
<feature type="domain" description="Peptidase M50" evidence="11">
    <location>
        <begin position="202"/>
        <end position="371"/>
    </location>
</feature>
<evidence type="ECO:0000256" key="5">
    <source>
        <dbReference type="ARBA" id="ARBA00022692"/>
    </source>
</evidence>
<dbReference type="InterPro" id="IPR008915">
    <property type="entry name" value="Peptidase_M50"/>
</dbReference>
<name>A0A432MIK4_9BACT</name>
<dbReference type="GO" id="GO:0016020">
    <property type="term" value="C:membrane"/>
    <property type="evidence" value="ECO:0007669"/>
    <property type="project" value="UniProtKB-SubCell"/>
</dbReference>
<dbReference type="AlphaFoldDB" id="A0A432MIK4"/>
<keyword evidence="13" id="KW-1185">Reference proteome</keyword>